<geneLocation type="nucleomorph" evidence="2"/>
<dbReference type="GO" id="GO:0016226">
    <property type="term" value="P:iron-sulfur cluster assembly"/>
    <property type="evidence" value="ECO:0007669"/>
    <property type="project" value="TreeGrafter"/>
</dbReference>
<organism evidence="2 3">
    <name type="scientific">Chroomonas mesostigmatica CCMP1168</name>
    <dbReference type="NCBI Taxonomy" id="1195612"/>
    <lineage>
        <taxon>Eukaryota</taxon>
        <taxon>Cryptophyceae</taxon>
        <taxon>Pyrenomonadales</taxon>
        <taxon>Chroomonadaceae</taxon>
        <taxon>Chroomonas</taxon>
    </lineage>
</organism>
<name>J7G8G3_9CRYP</name>
<feature type="repeat" description="WD" evidence="1">
    <location>
        <begin position="327"/>
        <end position="360"/>
    </location>
</feature>
<evidence type="ECO:0000313" key="2">
    <source>
        <dbReference type="EMBL" id="AFP65563.1"/>
    </source>
</evidence>
<dbReference type="InterPro" id="IPR015943">
    <property type="entry name" value="WD40/YVTN_repeat-like_dom_sf"/>
</dbReference>
<dbReference type="PANTHER" id="PTHR19920">
    <property type="entry name" value="WD40 PROTEIN CIAO1"/>
    <property type="match status" value="1"/>
</dbReference>
<sequence>MAYIICIRQFKIHVSSVWAMTWSILGDFLISSGGDGNILVWGPLHDSKKCFKGIRHIIEKKNFLNWNILSYTKTYYFRGTFRKIDFCVNFGQFCIGTFFGKILVCTISFSKNLKIIFIKENFILDDFTSEVKSCQFSKDGRLLSIGTRNKILWIWEKKQCANFQCLIIIQKHESDIKETTWHPRVKFLATSSYEGFLRFFRKKVSETVLYKTFSYGNSSPWTMCFNESGNQILFCSGKGEIYILSFEIPILKTKKKRISFLLFFSYSRNPLICMNLSKTNLLIVVSGQEQSLDIIKHSKMWARKKRKKVFYGSSSTTLWIEIDKSIVRSHFGNVYTCIWNPKNDKIFATSGENMCIRIWSYIPIVTFSG</sequence>
<dbReference type="PANTHER" id="PTHR19920:SF0">
    <property type="entry name" value="CYTOSOLIC IRON-SULFUR PROTEIN ASSEMBLY PROTEIN CIAO1-RELATED"/>
    <property type="match status" value="1"/>
</dbReference>
<protein>
    <submittedName>
        <fullName evidence="2">Uncharacterized protein</fullName>
    </submittedName>
</protein>
<keyword evidence="1" id="KW-0853">WD repeat</keyword>
<dbReference type="GO" id="GO:0097361">
    <property type="term" value="C:cytosolic [4Fe-4S] assembly targeting complex"/>
    <property type="evidence" value="ECO:0007669"/>
    <property type="project" value="TreeGrafter"/>
</dbReference>
<dbReference type="PROSITE" id="PS50082">
    <property type="entry name" value="WD_REPEATS_2"/>
    <property type="match status" value="2"/>
</dbReference>
<accession>J7G8G3</accession>
<dbReference type="Gene3D" id="2.130.10.10">
    <property type="entry name" value="YVTN repeat-like/Quinoprotein amine dehydrogenase"/>
    <property type="match status" value="1"/>
</dbReference>
<gene>
    <name evidence="2" type="ORF">CMESO_410</name>
</gene>
<keyword evidence="2" id="KW-0542">Nucleomorph</keyword>
<dbReference type="SUPFAM" id="SSF50978">
    <property type="entry name" value="WD40 repeat-like"/>
    <property type="match status" value="1"/>
</dbReference>
<dbReference type="InterPro" id="IPR036322">
    <property type="entry name" value="WD40_repeat_dom_sf"/>
</dbReference>
<dbReference type="AlphaFoldDB" id="J7G8G3"/>
<dbReference type="Pfam" id="PF00400">
    <property type="entry name" value="WD40"/>
    <property type="match status" value="4"/>
</dbReference>
<proteinExistence type="predicted"/>
<dbReference type="SMART" id="SM00320">
    <property type="entry name" value="WD40"/>
    <property type="match status" value="5"/>
</dbReference>
<reference evidence="2 3" key="1">
    <citation type="journal article" date="2012" name="Genome Biol. Evol.">
        <title>Nucleomorph genome sequence of the cryptophyte alga Chroomonas mesostigmatica CCMP1168 reveals lineage-specific gene loss and genome complexity.</title>
        <authorList>
            <person name="Moore C.E."/>
            <person name="Curtis B."/>
            <person name="Mills T."/>
            <person name="Tanifuji G."/>
            <person name="Archibald J.M."/>
        </authorList>
    </citation>
    <scope>NUCLEOTIDE SEQUENCE [LARGE SCALE GENOMIC DNA]</scope>
    <source>
        <strain evidence="2 3">CCMP1168</strain>
    </source>
</reference>
<dbReference type="EMBL" id="CP003682">
    <property type="protein sequence ID" value="AFP65563.1"/>
    <property type="molecule type" value="Genomic_DNA"/>
</dbReference>
<evidence type="ECO:0000313" key="3">
    <source>
        <dbReference type="Proteomes" id="UP000243348"/>
    </source>
</evidence>
<feature type="repeat" description="WD" evidence="1">
    <location>
        <begin position="10"/>
        <end position="41"/>
    </location>
</feature>
<dbReference type="InterPro" id="IPR001680">
    <property type="entry name" value="WD40_rpt"/>
</dbReference>
<dbReference type="PROSITE" id="PS50294">
    <property type="entry name" value="WD_REPEATS_REGION"/>
    <property type="match status" value="1"/>
</dbReference>
<evidence type="ECO:0000256" key="1">
    <source>
        <dbReference type="PROSITE-ProRule" id="PRU00221"/>
    </source>
</evidence>
<dbReference type="Proteomes" id="UP000243348">
    <property type="component" value="Nucleomorph 3"/>
</dbReference>